<feature type="domain" description="Putative zinc ribbon" evidence="1">
    <location>
        <begin position="19"/>
        <end position="97"/>
    </location>
</feature>
<sequence>MKNFTLNSLKENRMEDIQFCQSCGMPLHADKLKGTENNGIKSNDYCKYCYVNSDFKNPEMNLDDMKNAVQTYMEKRKLPSYMIQKAVNILPALKRWKSKQQ</sequence>
<reference evidence="2 3" key="1">
    <citation type="submission" date="2023-04" db="EMBL/GenBank/DDBJ databases">
        <title>Two novel species of Flavobacterium.</title>
        <authorList>
            <person name="Liu Q."/>
            <person name="Xin Y.-H."/>
        </authorList>
    </citation>
    <scope>NUCLEOTIDE SEQUENCE [LARGE SCALE GENOMIC DNA]</scope>
    <source>
        <strain evidence="2 3">LB1P51</strain>
    </source>
</reference>
<evidence type="ECO:0000313" key="3">
    <source>
        <dbReference type="Proteomes" id="UP001243403"/>
    </source>
</evidence>
<gene>
    <name evidence="2" type="ORF">QLS65_06570</name>
</gene>
<dbReference type="RefSeq" id="WP_199074777.1">
    <property type="nucleotide sequence ID" value="NZ_JASCRZ010000002.1"/>
</dbReference>
<comment type="caution">
    <text evidence="2">The sequence shown here is derived from an EMBL/GenBank/DDBJ whole genome shotgun (WGS) entry which is preliminary data.</text>
</comment>
<accession>A0ABT6V8K4</accession>
<dbReference type="Proteomes" id="UP001243403">
    <property type="component" value="Unassembled WGS sequence"/>
</dbReference>
<dbReference type="InterPro" id="IPR025868">
    <property type="entry name" value="Zn_ribbon_dom_put"/>
</dbReference>
<dbReference type="Pfam" id="PF12674">
    <property type="entry name" value="Zn_ribbon_2"/>
    <property type="match status" value="1"/>
</dbReference>
<dbReference type="EMBL" id="JASCRZ010000002">
    <property type="protein sequence ID" value="MDI5894550.1"/>
    <property type="molecule type" value="Genomic_DNA"/>
</dbReference>
<evidence type="ECO:0000259" key="1">
    <source>
        <dbReference type="Pfam" id="PF12674"/>
    </source>
</evidence>
<keyword evidence="3" id="KW-1185">Reference proteome</keyword>
<protein>
    <submittedName>
        <fullName evidence="2">Zinc ribbon domain-containing protein</fullName>
    </submittedName>
</protein>
<proteinExistence type="predicted"/>
<organism evidence="2 3">
    <name type="scientific">Flavobacterium algoritolerans</name>
    <dbReference type="NCBI Taxonomy" id="3041254"/>
    <lineage>
        <taxon>Bacteria</taxon>
        <taxon>Pseudomonadati</taxon>
        <taxon>Bacteroidota</taxon>
        <taxon>Flavobacteriia</taxon>
        <taxon>Flavobacteriales</taxon>
        <taxon>Flavobacteriaceae</taxon>
        <taxon>Flavobacterium</taxon>
    </lineage>
</organism>
<name>A0ABT6V8K4_9FLAO</name>
<evidence type="ECO:0000313" key="2">
    <source>
        <dbReference type="EMBL" id="MDI5894550.1"/>
    </source>
</evidence>